<dbReference type="OrthoDB" id="6048410at2759"/>
<proteinExistence type="inferred from homology"/>
<evidence type="ECO:0000259" key="3">
    <source>
        <dbReference type="Pfam" id="PF00685"/>
    </source>
</evidence>
<evidence type="ECO:0000313" key="4">
    <source>
        <dbReference type="Proteomes" id="UP000085678"/>
    </source>
</evidence>
<evidence type="ECO:0000256" key="1">
    <source>
        <dbReference type="ARBA" id="ARBA00005771"/>
    </source>
</evidence>
<gene>
    <name evidence="5" type="primary">LOC106174093</name>
</gene>
<comment type="similarity">
    <text evidence="1">Belongs to the sulfotransferase 1 family.</text>
</comment>
<dbReference type="RefSeq" id="XP_013410941.1">
    <property type="nucleotide sequence ID" value="XM_013555487.1"/>
</dbReference>
<dbReference type="Gene3D" id="3.40.50.300">
    <property type="entry name" value="P-loop containing nucleotide triphosphate hydrolases"/>
    <property type="match status" value="1"/>
</dbReference>
<dbReference type="SUPFAM" id="SSF52540">
    <property type="entry name" value="P-loop containing nucleoside triphosphate hydrolases"/>
    <property type="match status" value="1"/>
</dbReference>
<dbReference type="Proteomes" id="UP000085678">
    <property type="component" value="Unplaced"/>
</dbReference>
<dbReference type="KEGG" id="lak:106174093"/>
<evidence type="ECO:0000256" key="2">
    <source>
        <dbReference type="ARBA" id="ARBA00022679"/>
    </source>
</evidence>
<dbReference type="PANTHER" id="PTHR11783">
    <property type="entry name" value="SULFOTRANSFERASE SULT"/>
    <property type="match status" value="1"/>
</dbReference>
<keyword evidence="2" id="KW-0808">Transferase</keyword>
<dbReference type="FunCoup" id="A0A1S3JLC5">
    <property type="interactions" value="22"/>
</dbReference>
<dbReference type="InParanoid" id="A0A1S3JLC5"/>
<dbReference type="FunFam" id="3.40.50.300:FF:000433">
    <property type="entry name" value="Estrogen sulfotransferase"/>
    <property type="match status" value="1"/>
</dbReference>
<dbReference type="GO" id="GO:0008146">
    <property type="term" value="F:sulfotransferase activity"/>
    <property type="evidence" value="ECO:0007669"/>
    <property type="project" value="InterPro"/>
</dbReference>
<dbReference type="OMA" id="PMFESLC"/>
<dbReference type="InterPro" id="IPR027417">
    <property type="entry name" value="P-loop_NTPase"/>
</dbReference>
<dbReference type="InterPro" id="IPR000863">
    <property type="entry name" value="Sulfotransferase_dom"/>
</dbReference>
<accession>A0A1S3JLC5</accession>
<dbReference type="Pfam" id="PF00685">
    <property type="entry name" value="Sulfotransfer_1"/>
    <property type="match status" value="1"/>
</dbReference>
<name>A0A1S3JLC5_LINAN</name>
<dbReference type="GeneID" id="106174093"/>
<evidence type="ECO:0000313" key="5">
    <source>
        <dbReference type="RefSeq" id="XP_013410941.1"/>
    </source>
</evidence>
<sequence length="300" mass="35042">MHKIPGEHIYEGILMPGYHPPEIIEIFKNFQMHQSDCLVTAYPKSGQTWITEMVSLILHHQNLEEASRQPIFSRVFWPDFCHAGRVSHSYLKKIASSSAPRLLKTHMLYRYLPKQSQQKRVPMIHVLRNPKDVAVSYYHFYRSNALFGKFRGSWDEFFNLFISGHVAYGSYFDYVLEYWNECKENSNVLFLKYEEMLTDPREAVVKISQFLGKTLSSVSMEKIVNYTSFDSMKKNPATRISAITDAIDESVSPFYRKGMVGDWRNYFTEQQNTIFEKTFREKMDGSGLSFDFGTNVTSKM</sequence>
<protein>
    <submittedName>
        <fullName evidence="5">Sulfotransferase 1A1</fullName>
    </submittedName>
</protein>
<feature type="domain" description="Sulfotransferase" evidence="3">
    <location>
        <begin position="35"/>
        <end position="287"/>
    </location>
</feature>
<organism evidence="4 5">
    <name type="scientific">Lingula anatina</name>
    <name type="common">Brachiopod</name>
    <name type="synonym">Lingula unguis</name>
    <dbReference type="NCBI Taxonomy" id="7574"/>
    <lineage>
        <taxon>Eukaryota</taxon>
        <taxon>Metazoa</taxon>
        <taxon>Spiralia</taxon>
        <taxon>Lophotrochozoa</taxon>
        <taxon>Brachiopoda</taxon>
        <taxon>Linguliformea</taxon>
        <taxon>Lingulata</taxon>
        <taxon>Lingulida</taxon>
        <taxon>Linguloidea</taxon>
        <taxon>Lingulidae</taxon>
        <taxon>Lingula</taxon>
    </lineage>
</organism>
<keyword evidence="4" id="KW-1185">Reference proteome</keyword>
<dbReference type="AlphaFoldDB" id="A0A1S3JLC5"/>
<reference evidence="5" key="1">
    <citation type="submission" date="2025-08" db="UniProtKB">
        <authorList>
            <consortium name="RefSeq"/>
        </authorList>
    </citation>
    <scope>IDENTIFICATION</scope>
    <source>
        <tissue evidence="5">Gonads</tissue>
    </source>
</reference>